<name>A0A6A7FX66_9CRUS</name>
<evidence type="ECO:0000256" key="5">
    <source>
        <dbReference type="ARBA" id="ARBA00022968"/>
    </source>
</evidence>
<keyword evidence="9" id="KW-0325">Glycoprotein</keyword>
<evidence type="ECO:0000256" key="1">
    <source>
        <dbReference type="ARBA" id="ARBA00004323"/>
    </source>
</evidence>
<evidence type="ECO:0000256" key="6">
    <source>
        <dbReference type="ARBA" id="ARBA00022989"/>
    </source>
</evidence>
<feature type="chain" id="PRO_5025630480" evidence="11">
    <location>
        <begin position="21"/>
        <end position="457"/>
    </location>
</feature>
<dbReference type="GO" id="GO:0000139">
    <property type="term" value="C:Golgi membrane"/>
    <property type="evidence" value="ECO:0007669"/>
    <property type="project" value="UniProtKB-SubCell"/>
</dbReference>
<dbReference type="InterPro" id="IPR027417">
    <property type="entry name" value="P-loop_NTPase"/>
</dbReference>
<evidence type="ECO:0000313" key="12">
    <source>
        <dbReference type="EMBL" id="LAC23116.1"/>
    </source>
</evidence>
<sequence length="457" mass="53382">MLRKLVIVLVMLLFNCDVISAPVTMTPPPTTTLQVLKQEQFRNAAEKNTTKQHTEVKSVKQTMSSDMLELQIKPSVPNPTRNSTTEHVPLVTTPDDKEESVTVVKKNKKENICAPKEHIMFLKTHKCASSSIQNMFLRYGATRSLTFALPAIRNYLGNPRMFKTKLIPNNLLPSNGKVDIFAVHTRLNLEEHMKILHPDTFFVTVVREPAHLFDSLYSYFRLNNYFGVSLEDYLNYPLKKQLSSLRPRNRFGHDMMLFDMGIDVHENMTETEVRGAIEKLDKVFHLVMIAGKMDESLILLKELLCWDYSDVIFFKKNVRKNEIKSSLSKSSLEKMRKLNSRDVILYEYFLEKHEKVVLKYGKQRMAEDVSKLKNLRDKIYKECGIRIVENPEPDTEFTESSDQVNTYFVENLTDIKCVLLTLPEIQFLNKIRKDQKRKRLLEDMHIIRKRRKIPKKH</sequence>
<evidence type="ECO:0000256" key="8">
    <source>
        <dbReference type="ARBA" id="ARBA00023136"/>
    </source>
</evidence>
<proteinExistence type="evidence at transcript level"/>
<keyword evidence="8" id="KW-0472">Membrane</keyword>
<comment type="similarity">
    <text evidence="2">Belongs to the galactose-3-O-sulfotransferase family.</text>
</comment>
<evidence type="ECO:0000256" key="9">
    <source>
        <dbReference type="ARBA" id="ARBA00023180"/>
    </source>
</evidence>
<keyword evidence="5" id="KW-0735">Signal-anchor</keyword>
<evidence type="ECO:0000256" key="10">
    <source>
        <dbReference type="SAM" id="MobiDB-lite"/>
    </source>
</evidence>
<keyword evidence="7" id="KW-0333">Golgi apparatus</keyword>
<evidence type="ECO:0000256" key="2">
    <source>
        <dbReference type="ARBA" id="ARBA00008124"/>
    </source>
</evidence>
<evidence type="ECO:0000256" key="7">
    <source>
        <dbReference type="ARBA" id="ARBA00023034"/>
    </source>
</evidence>
<keyword evidence="11" id="KW-0732">Signal</keyword>
<comment type="subcellular location">
    <subcellularLocation>
        <location evidence="1">Golgi apparatus membrane</location>
        <topology evidence="1">Single-pass type II membrane protein</topology>
    </subcellularLocation>
</comment>
<dbReference type="Pfam" id="PF06990">
    <property type="entry name" value="Gal-3-0_sulfotr"/>
    <property type="match status" value="1"/>
</dbReference>
<evidence type="ECO:0000256" key="3">
    <source>
        <dbReference type="ARBA" id="ARBA00022679"/>
    </source>
</evidence>
<dbReference type="AlphaFoldDB" id="A0A6A7FX66"/>
<keyword evidence="3 12" id="KW-0808">Transferase</keyword>
<protein>
    <submittedName>
        <fullName evidence="12">Galactosylceramide sulfotransferase-like</fullName>
    </submittedName>
</protein>
<accession>A0A6A7FX66</accession>
<dbReference type="SUPFAM" id="SSF52540">
    <property type="entry name" value="P-loop containing nucleoside triphosphate hydrolases"/>
    <property type="match status" value="1"/>
</dbReference>
<dbReference type="PANTHER" id="PTHR14647">
    <property type="entry name" value="GALACTOSE-3-O-SULFOTRANSFERASE"/>
    <property type="match status" value="1"/>
</dbReference>
<dbReference type="PANTHER" id="PTHR14647:SF87">
    <property type="entry name" value="PUTATIVE-RELATED"/>
    <property type="match status" value="1"/>
</dbReference>
<dbReference type="Gene3D" id="3.40.50.300">
    <property type="entry name" value="P-loop containing nucleotide triphosphate hydrolases"/>
    <property type="match status" value="1"/>
</dbReference>
<keyword evidence="6" id="KW-1133">Transmembrane helix</keyword>
<dbReference type="InterPro" id="IPR009729">
    <property type="entry name" value="Gal-3-0_sulfotransfrase"/>
</dbReference>
<reference evidence="12" key="1">
    <citation type="submission" date="2017-11" db="EMBL/GenBank/DDBJ databases">
        <title>The sensing device of the deep-sea amphipod.</title>
        <authorList>
            <person name="Kobayashi H."/>
            <person name="Nagahama T."/>
            <person name="Arai W."/>
            <person name="Sasagawa Y."/>
            <person name="Umeda M."/>
            <person name="Hayashi T."/>
            <person name="Nikaido I."/>
            <person name="Watanabe H."/>
            <person name="Oguri K."/>
            <person name="Kitazato H."/>
            <person name="Fujioka K."/>
            <person name="Kido Y."/>
            <person name="Takami H."/>
        </authorList>
    </citation>
    <scope>NUCLEOTIDE SEQUENCE</scope>
    <source>
        <tissue evidence="12">Whole body</tissue>
    </source>
</reference>
<evidence type="ECO:0000256" key="11">
    <source>
        <dbReference type="SAM" id="SignalP"/>
    </source>
</evidence>
<keyword evidence="4" id="KW-0812">Transmembrane</keyword>
<evidence type="ECO:0000256" key="4">
    <source>
        <dbReference type="ARBA" id="ARBA00022692"/>
    </source>
</evidence>
<feature type="signal peptide" evidence="11">
    <location>
        <begin position="1"/>
        <end position="20"/>
    </location>
</feature>
<dbReference type="EMBL" id="IACT01003898">
    <property type="protein sequence ID" value="LAC23116.1"/>
    <property type="molecule type" value="mRNA"/>
</dbReference>
<organism evidence="12">
    <name type="scientific">Hirondellea gigas</name>
    <dbReference type="NCBI Taxonomy" id="1518452"/>
    <lineage>
        <taxon>Eukaryota</taxon>
        <taxon>Metazoa</taxon>
        <taxon>Ecdysozoa</taxon>
        <taxon>Arthropoda</taxon>
        <taxon>Crustacea</taxon>
        <taxon>Multicrustacea</taxon>
        <taxon>Malacostraca</taxon>
        <taxon>Eumalacostraca</taxon>
        <taxon>Peracarida</taxon>
        <taxon>Amphipoda</taxon>
        <taxon>Amphilochidea</taxon>
        <taxon>Lysianassida</taxon>
        <taxon>Lysianassidira</taxon>
        <taxon>Lysianassoidea</taxon>
        <taxon>Lysianassidae</taxon>
        <taxon>Hirondellea</taxon>
    </lineage>
</organism>
<feature type="region of interest" description="Disordered" evidence="10">
    <location>
        <begin position="73"/>
        <end position="97"/>
    </location>
</feature>
<dbReference type="GO" id="GO:0001733">
    <property type="term" value="F:galactosylceramide sulfotransferase activity"/>
    <property type="evidence" value="ECO:0007669"/>
    <property type="project" value="InterPro"/>
</dbReference>
<dbReference type="GO" id="GO:0009247">
    <property type="term" value="P:glycolipid biosynthetic process"/>
    <property type="evidence" value="ECO:0007669"/>
    <property type="project" value="InterPro"/>
</dbReference>